<evidence type="ECO:0000313" key="2">
    <source>
        <dbReference type="Proteomes" id="UP000790709"/>
    </source>
</evidence>
<dbReference type="Proteomes" id="UP000790709">
    <property type="component" value="Unassembled WGS sequence"/>
</dbReference>
<name>A0ACB8BTR4_9AGAM</name>
<organism evidence="1 2">
    <name type="scientific">Leucogyrophana mollusca</name>
    <dbReference type="NCBI Taxonomy" id="85980"/>
    <lineage>
        <taxon>Eukaryota</taxon>
        <taxon>Fungi</taxon>
        <taxon>Dikarya</taxon>
        <taxon>Basidiomycota</taxon>
        <taxon>Agaricomycotina</taxon>
        <taxon>Agaricomycetes</taxon>
        <taxon>Agaricomycetidae</taxon>
        <taxon>Boletales</taxon>
        <taxon>Boletales incertae sedis</taxon>
        <taxon>Leucogyrophana</taxon>
    </lineage>
</organism>
<reference evidence="1" key="1">
    <citation type="journal article" date="2021" name="New Phytol.">
        <title>Evolutionary innovations through gain and loss of genes in the ectomycorrhizal Boletales.</title>
        <authorList>
            <person name="Wu G."/>
            <person name="Miyauchi S."/>
            <person name="Morin E."/>
            <person name="Kuo A."/>
            <person name="Drula E."/>
            <person name="Varga T."/>
            <person name="Kohler A."/>
            <person name="Feng B."/>
            <person name="Cao Y."/>
            <person name="Lipzen A."/>
            <person name="Daum C."/>
            <person name="Hundley H."/>
            <person name="Pangilinan J."/>
            <person name="Johnson J."/>
            <person name="Barry K."/>
            <person name="LaButti K."/>
            <person name="Ng V."/>
            <person name="Ahrendt S."/>
            <person name="Min B."/>
            <person name="Choi I.G."/>
            <person name="Park H."/>
            <person name="Plett J.M."/>
            <person name="Magnuson J."/>
            <person name="Spatafora J.W."/>
            <person name="Nagy L.G."/>
            <person name="Henrissat B."/>
            <person name="Grigoriev I.V."/>
            <person name="Yang Z.L."/>
            <person name="Xu J."/>
            <person name="Martin F.M."/>
        </authorList>
    </citation>
    <scope>NUCLEOTIDE SEQUENCE</scope>
    <source>
        <strain evidence="1">KUC20120723A-06</strain>
    </source>
</reference>
<protein>
    <submittedName>
        <fullName evidence="1">Uncharacterized protein</fullName>
    </submittedName>
</protein>
<accession>A0ACB8BTR4</accession>
<proteinExistence type="predicted"/>
<comment type="caution">
    <text evidence="1">The sequence shown here is derived from an EMBL/GenBank/DDBJ whole genome shotgun (WGS) entry which is preliminary data.</text>
</comment>
<dbReference type="EMBL" id="MU266351">
    <property type="protein sequence ID" value="KAH7928565.1"/>
    <property type="molecule type" value="Genomic_DNA"/>
</dbReference>
<evidence type="ECO:0000313" key="1">
    <source>
        <dbReference type="EMBL" id="KAH7928565.1"/>
    </source>
</evidence>
<keyword evidence="2" id="KW-1185">Reference proteome</keyword>
<gene>
    <name evidence="1" type="ORF">BV22DRAFT_191008</name>
</gene>
<sequence length="219" mass="24412">MWKRNQCSLRSKCLLFRSVAAQNWCSPLRLCATTRFLVFDYQTVDSFAFFTTWPAEKRIPLDYVMRMLQSALKWLGCKGGKAHVRNKPYAASLGLDRDRALQPSTFLSSSTLYDIALEAMITTSIYTKPSHKHCAGEVGRLRHHLYQAGRAARNSDVSSSAKLSSATHGFESCSKLLTVRLKEMNRSGSKISCISVTSQTFAQVVIPGAPLVRSLVLDI</sequence>